<dbReference type="Proteomes" id="UP000094893">
    <property type="component" value="Unassembled WGS sequence"/>
</dbReference>
<protein>
    <submittedName>
        <fullName evidence="1">Uncharacterized protein</fullName>
    </submittedName>
</protein>
<comment type="caution">
    <text evidence="1">The sequence shown here is derived from an EMBL/GenBank/DDBJ whole genome shotgun (WGS) entry which is preliminary data.</text>
</comment>
<evidence type="ECO:0000313" key="2">
    <source>
        <dbReference type="Proteomes" id="UP000094893"/>
    </source>
</evidence>
<organism evidence="1 2">
    <name type="scientific">Acidithiobacillus thiooxidans</name>
    <name type="common">Thiobacillus thiooxidans</name>
    <dbReference type="NCBI Taxonomy" id="930"/>
    <lineage>
        <taxon>Bacteria</taxon>
        <taxon>Pseudomonadati</taxon>
        <taxon>Pseudomonadota</taxon>
        <taxon>Acidithiobacillia</taxon>
        <taxon>Acidithiobacillales</taxon>
        <taxon>Acidithiobacillaceae</taxon>
        <taxon>Acidithiobacillus</taxon>
    </lineage>
</organism>
<dbReference type="RefSeq" id="WP_024895261.1">
    <property type="nucleotide sequence ID" value="NZ_JAWXYA010000001.1"/>
</dbReference>
<reference evidence="1 2" key="1">
    <citation type="journal article" date="2016" name="Int. J. Mol. Sci.">
        <title>Comparative genomics of the extreme acidophile Acidithiobacillus thiooxidans reveals intraspecific divergence and niche adaptation.</title>
        <authorList>
            <person name="Zhang X."/>
            <person name="Feng X."/>
            <person name="Tao J."/>
            <person name="Ma L."/>
            <person name="Xiao Y."/>
            <person name="Liang Y."/>
            <person name="Liu X."/>
            <person name="Yin H."/>
        </authorList>
    </citation>
    <scope>NUCLEOTIDE SEQUENCE [LARGE SCALE GENOMIC DNA]</scope>
    <source>
        <strain evidence="1 2">A02</strain>
    </source>
</reference>
<accession>A0A1C2I8M5</accession>
<dbReference type="GeneID" id="60696234"/>
<dbReference type="AlphaFoldDB" id="A0A1C2I8M5"/>
<evidence type="ECO:0000313" key="1">
    <source>
        <dbReference type="EMBL" id="OCX72318.1"/>
    </source>
</evidence>
<dbReference type="EMBL" id="LWSA01000145">
    <property type="protein sequence ID" value="OCX72318.1"/>
    <property type="molecule type" value="Genomic_DNA"/>
</dbReference>
<sequence length="77" mass="9033">MFNPYQKAVLRIYEEGEYAEMTTMDEVEQAGDGLFTFIMRELGDDCDSQAEAERRIEVAISQLDEIYDRLEQEIEDE</sequence>
<proteinExistence type="predicted"/>
<dbReference type="STRING" id="930.GCA_002079865_00379"/>
<name>A0A1C2I8M5_ACITH</name>
<gene>
    <name evidence="1" type="ORF">A6P07_10150</name>
</gene>